<accession>A0ACC2SVP3</accession>
<gene>
    <name evidence="1" type="ORF">DSO57_1010554</name>
</gene>
<reference evidence="1" key="1">
    <citation type="submission" date="2022-04" db="EMBL/GenBank/DDBJ databases">
        <title>Genome of the entomopathogenic fungus Entomophthora muscae.</title>
        <authorList>
            <person name="Elya C."/>
            <person name="Lovett B.R."/>
            <person name="Lee E."/>
            <person name="Macias A.M."/>
            <person name="Hajek A.E."/>
            <person name="De Bivort B.L."/>
            <person name="Kasson M.T."/>
            <person name="De Fine Licht H.H."/>
            <person name="Stajich J.E."/>
        </authorList>
    </citation>
    <scope>NUCLEOTIDE SEQUENCE</scope>
    <source>
        <strain evidence="1">Berkeley</strain>
    </source>
</reference>
<proteinExistence type="predicted"/>
<sequence>MGADTSQAPSGTIFKLSNTSYINRLAQVYKKLCMFSKKYTLQRIHVVVYLGILLHCILKTNVKNLKDVPIQIDICQLALEHKKTPQGYRTVEHVLYDSFAMALLYGHYVPPKKNLLIDFLTHLAFIKHSATTRVQGATPLAIASRVVHHLPQKALLITGSSYSFLTTPMREKKTDQNPPTFAHILNQATSQDTWKTYFRAHDINKDIPSGCTIFEGMFIPKACTKIIQYSCSLQLQTNTQTPITCEVTNTKYIGINKFFGKNKENVINWLDHSAAKLRASRIPHEKWVQEASKLLYKDAANWFATWVGSQTDDQLDNWEELKEDITHNLCVTKSLQDITIQLSDFPQKTTIAAYAKKFEEIHCKVQNPAQADNVHTRASFINIMKPSVAALICPEANTSMPALIAEAKRPEKCANTEYAARNSNCSSNSNGRENSNGNKLQNTNHNNSNSNHNNGNHSQSANRYHPKKQDTAKVSNAEVATCYESDPTFSDLKGLKTEEKGKEEREQD</sequence>
<organism evidence="1 2">
    <name type="scientific">Entomophthora muscae</name>
    <dbReference type="NCBI Taxonomy" id="34485"/>
    <lineage>
        <taxon>Eukaryota</taxon>
        <taxon>Fungi</taxon>
        <taxon>Fungi incertae sedis</taxon>
        <taxon>Zoopagomycota</taxon>
        <taxon>Entomophthoromycotina</taxon>
        <taxon>Entomophthoromycetes</taxon>
        <taxon>Entomophthorales</taxon>
        <taxon>Entomophthoraceae</taxon>
        <taxon>Entomophthora</taxon>
    </lineage>
</organism>
<dbReference type="EMBL" id="QTSX02004295">
    <property type="protein sequence ID" value="KAJ9066343.1"/>
    <property type="molecule type" value="Genomic_DNA"/>
</dbReference>
<dbReference type="Proteomes" id="UP001165960">
    <property type="component" value="Unassembled WGS sequence"/>
</dbReference>
<comment type="caution">
    <text evidence="1">The sequence shown here is derived from an EMBL/GenBank/DDBJ whole genome shotgun (WGS) entry which is preliminary data.</text>
</comment>
<keyword evidence="2" id="KW-1185">Reference proteome</keyword>
<protein>
    <submittedName>
        <fullName evidence="1">Uncharacterized protein</fullName>
    </submittedName>
</protein>
<name>A0ACC2SVP3_9FUNG</name>
<evidence type="ECO:0000313" key="1">
    <source>
        <dbReference type="EMBL" id="KAJ9066343.1"/>
    </source>
</evidence>
<evidence type="ECO:0000313" key="2">
    <source>
        <dbReference type="Proteomes" id="UP001165960"/>
    </source>
</evidence>